<evidence type="ECO:0000256" key="1">
    <source>
        <dbReference type="SAM" id="MobiDB-lite"/>
    </source>
</evidence>
<proteinExistence type="predicted"/>
<feature type="compositionally biased region" description="Low complexity" evidence="1">
    <location>
        <begin position="104"/>
        <end position="136"/>
    </location>
</feature>
<evidence type="ECO:0000313" key="5">
    <source>
        <dbReference type="Proteomes" id="UP000779049"/>
    </source>
</evidence>
<dbReference type="InterPro" id="IPR025711">
    <property type="entry name" value="PepSY"/>
</dbReference>
<comment type="caution">
    <text evidence="4">The sequence shown here is derived from an EMBL/GenBank/DDBJ whole genome shotgun (WGS) entry which is preliminary data.</text>
</comment>
<evidence type="ECO:0000256" key="2">
    <source>
        <dbReference type="SAM" id="SignalP"/>
    </source>
</evidence>
<keyword evidence="2" id="KW-0732">Signal</keyword>
<feature type="chain" id="PRO_5046269111" description="PepSY domain-containing protein" evidence="2">
    <location>
        <begin position="20"/>
        <end position="203"/>
    </location>
</feature>
<feature type="signal peptide" evidence="2">
    <location>
        <begin position="1"/>
        <end position="19"/>
    </location>
</feature>
<reference evidence="4 5" key="1">
    <citation type="journal article" date="2020" name="New Microbes New Infect">
        <title>Sellimonas caecigallum sp. nov., description and genome sequence of a new member of the Sellimonas genus isolated from the cecum of feral chicken.</title>
        <authorList>
            <person name="Wongkuna S."/>
            <person name="Ghimire S."/>
            <person name="Antony L."/>
            <person name="Chankhamhaengdecha S."/>
            <person name="Janvilisri T."/>
            <person name="Scaria J."/>
        </authorList>
    </citation>
    <scope>NUCLEOTIDE SEQUENCE [LARGE SCALE GENOMIC DNA]</scope>
    <source>
        <strain evidence="4 5">SW451</strain>
    </source>
</reference>
<sequence>MKKRYILTALISATLLGLAAGCGSGKDIGEAEAKKVALENAGVQESDATRIRVSKDRDDGMTIYDVQFDVNEKEYDYEINAENGEILSSDVDTDENYANQQNQNGATDTGNTAQNNNTNTTDDTQQQNTQTTNNANVKISEADAKKAALDRVPGASETDLKMELEFDDGKYTYEGDIIYQQKEYEFEIDANTGTFLKWSEENL</sequence>
<dbReference type="Pfam" id="PF03413">
    <property type="entry name" value="PepSY"/>
    <property type="match status" value="2"/>
</dbReference>
<gene>
    <name evidence="4" type="ORF">FLB61_04185</name>
</gene>
<protein>
    <recommendedName>
        <fullName evidence="3">PepSY domain-containing protein</fullName>
    </recommendedName>
</protein>
<evidence type="ECO:0000259" key="3">
    <source>
        <dbReference type="Pfam" id="PF03413"/>
    </source>
</evidence>
<dbReference type="EMBL" id="VIRV01000003">
    <property type="protein sequence ID" value="MBY0758298.1"/>
    <property type="molecule type" value="Genomic_DNA"/>
</dbReference>
<dbReference type="Gene3D" id="3.10.450.40">
    <property type="match status" value="2"/>
</dbReference>
<accession>A0ABS7L5V4</accession>
<keyword evidence="5" id="KW-1185">Reference proteome</keyword>
<dbReference type="PROSITE" id="PS51257">
    <property type="entry name" value="PROKAR_LIPOPROTEIN"/>
    <property type="match status" value="1"/>
</dbReference>
<name>A0ABS7L5V4_9FIRM</name>
<feature type="domain" description="PepSY" evidence="3">
    <location>
        <begin position="28"/>
        <end position="89"/>
    </location>
</feature>
<feature type="compositionally biased region" description="Basic and acidic residues" evidence="1">
    <location>
        <begin position="140"/>
        <end position="149"/>
    </location>
</feature>
<feature type="domain" description="PepSY" evidence="3">
    <location>
        <begin position="138"/>
        <end position="197"/>
    </location>
</feature>
<evidence type="ECO:0000313" key="4">
    <source>
        <dbReference type="EMBL" id="MBY0758298.1"/>
    </source>
</evidence>
<dbReference type="RefSeq" id="WP_087201209.1">
    <property type="nucleotide sequence ID" value="NZ_CP173660.1"/>
</dbReference>
<dbReference type="Proteomes" id="UP000779049">
    <property type="component" value="Unassembled WGS sequence"/>
</dbReference>
<organism evidence="4 5">
    <name type="scientific">Sellimonas caecigallum</name>
    <dbReference type="NCBI Taxonomy" id="2592333"/>
    <lineage>
        <taxon>Bacteria</taxon>
        <taxon>Bacillati</taxon>
        <taxon>Bacillota</taxon>
        <taxon>Clostridia</taxon>
        <taxon>Lachnospirales</taxon>
        <taxon>Lachnospiraceae</taxon>
        <taxon>Sellimonas</taxon>
    </lineage>
</organism>
<feature type="region of interest" description="Disordered" evidence="1">
    <location>
        <begin position="96"/>
        <end position="153"/>
    </location>
</feature>